<feature type="region of interest" description="Disordered" evidence="1">
    <location>
        <begin position="1450"/>
        <end position="1485"/>
    </location>
</feature>
<dbReference type="InterPro" id="IPR013783">
    <property type="entry name" value="Ig-like_fold"/>
</dbReference>
<feature type="region of interest" description="Disordered" evidence="1">
    <location>
        <begin position="1318"/>
        <end position="1353"/>
    </location>
</feature>
<feature type="domain" description="RapA2 cadherin-like" evidence="2">
    <location>
        <begin position="1155"/>
        <end position="1252"/>
    </location>
</feature>
<dbReference type="InterPro" id="IPR011049">
    <property type="entry name" value="Serralysin-like_metalloprot_C"/>
</dbReference>
<dbReference type="SUPFAM" id="SSF51120">
    <property type="entry name" value="beta-Roll"/>
    <property type="match status" value="1"/>
</dbReference>
<evidence type="ECO:0000256" key="1">
    <source>
        <dbReference type="SAM" id="MobiDB-lite"/>
    </source>
</evidence>
<dbReference type="Pfam" id="PF17963">
    <property type="entry name" value="Big_9"/>
    <property type="match status" value="4"/>
</dbReference>
<feature type="compositionally biased region" description="Polar residues" evidence="1">
    <location>
        <begin position="924"/>
        <end position="936"/>
    </location>
</feature>
<dbReference type="NCBIfam" id="TIGR03661">
    <property type="entry name" value="T1SS_VCA0849"/>
    <property type="match status" value="1"/>
</dbReference>
<dbReference type="InterPro" id="IPR001343">
    <property type="entry name" value="Hemolysn_Ca-bd"/>
</dbReference>
<feature type="compositionally biased region" description="Polar residues" evidence="1">
    <location>
        <begin position="1584"/>
        <end position="1594"/>
    </location>
</feature>
<dbReference type="Gene3D" id="2.60.40.10">
    <property type="entry name" value="Immunoglobulins"/>
    <property type="match status" value="9"/>
</dbReference>
<feature type="region of interest" description="Disordered" evidence="1">
    <location>
        <begin position="1186"/>
        <end position="1221"/>
    </location>
</feature>
<organism evidence="4">
    <name type="scientific">Chitinibacter mangrovi</name>
    <dbReference type="NCBI Taxonomy" id="3153927"/>
    <lineage>
        <taxon>Bacteria</taxon>
        <taxon>Pseudomonadati</taxon>
        <taxon>Pseudomonadota</taxon>
        <taxon>Betaproteobacteria</taxon>
        <taxon>Neisseriales</taxon>
        <taxon>Chitinibacteraceae</taxon>
        <taxon>Chitinibacter</taxon>
    </lineage>
</organism>
<dbReference type="Pfam" id="PF17892">
    <property type="entry name" value="Cadherin_5"/>
    <property type="match status" value="1"/>
</dbReference>
<dbReference type="GO" id="GO:0005509">
    <property type="term" value="F:calcium ion binding"/>
    <property type="evidence" value="ECO:0007669"/>
    <property type="project" value="InterPro"/>
</dbReference>
<dbReference type="InterPro" id="IPR010221">
    <property type="entry name" value="VCBS_dom"/>
</dbReference>
<dbReference type="InterPro" id="IPR019960">
    <property type="entry name" value="T1SS_VCA0849"/>
</dbReference>
<feature type="compositionally biased region" description="Polar residues" evidence="1">
    <location>
        <begin position="795"/>
        <end position="809"/>
    </location>
</feature>
<sequence length="2290" mass="235309">MATANQISSKTSSDASKSIANKGTVAQVIGEVKVLTASGEIRILQVGDKVQAGDTIQTGANGAISITFDNGAQMSLGRSDSLSITEQVLAELLQPANNAADDAARIQELIAQGADPTQIAAATAAGAGGGEDGGHSFVVLETPLSRVDIPTGVPTAGISIDPNLTLEDLPNNLPPDATDDNSSDADNDALTTPEDQPLIIAPSILLSNDVDPNGDTLTIISVQDATNGIVSLINGQIEFVPNENYNGSASFTYTVSDGRGETDTATVNINVTPVNDLPDAQDDNSANAANDALTTEEDTVLNIDPAILLANDTDIDGDLLTISSVQNAINGTVAIVDGQIIFTPDKDYNGPASFNYTVSDGNGGFDTATVNITVTPVNDQPVSLDDSNWTKDVASDSGSTTSGNVLLTIDHTADAPSGSFSDTADTDVDGNTLSLSSPGTFVGTYGTLVITSDGSYTYTLNANNTAVNALDDGDTLTDTFSYTVSDGDLTDSANLVITVFGTNDAPVANGTTESVNDTNWVKDVTSGSDPTTTGNVLLNIDHTAGAPSGTFSDKADTDVDNDTLIVSSAGTFVGTYGTLVIASDGSYSYTLNANNAAVNALDDGETLTDTFNYTVSDGDLADTANLVITVFGTNDAPIANGTTASIDDTNWVQDVTSDSNPTTTGNVLLNIDHTAGAPSGTYSDKADTDVDGDALSVSSAGTFVGAYGTLVIASDGSYSYTLDANNTAVNALDDGQTLADTFSYTVSDGNLTDTANLVITIFGTTEPPVIVNAQPQGIDDTNWVKDVVEFNQEESAPSASGNVLQNINHTAGAPSGNFSDQADTDVDGNTLSVSNAGIFVGAYGTLVLASNGSYTYTLDANNSVVNALAEGQSTSETFTYTVSDGSLTDTANLVITIFGTNDAPVANAQPVGSDDTNWVKDMTEGSNPTTSGNVLLNTDHPDDPSSSLSFSDKADTDVDGDTLTVSNPDTYSGLYGTLVLASNGSYTYTLNANNAAVNALGDGDTLTDTFSYTVSDGDLTDTANLVITIFGTNDAPVANAQPVGSDDTNWVKDVTEGSNPTTSGNVLLNTDHPDDPSSSLSFSDKADTDVDGDTLTVSNPDTYSGLYGTLVLASNGSYTYTLNANNAAVNALGDGDTLTDTFSYTVSDGDLTDTANLVITIFGTNDAPVANAQPVGSDDTNWVKDVTEGSNPTTSGNVLLNTDHPDDPSSSLSFSDKADTDVDGDTLTVSNPDTYSGLYGTLVLASNGSYTYTLNANNAAVNALGDGDTLTDTFSYTVSDGDLTDTANLVITIFGTNDAPVANAQPVGSDDTNWVKDVTEGSNPTASGNVLLNTDHPDDPSSSLSFSDKADTDVDGDTLTVSNPDTYSGLYGTLVLASNGSYTYTLNANNAAVNALGDGDTLTDTFSYTVSDGDLTDTANLVITIFGTNDAPVANAQPVGSDDTNWVKDVTEGSNPTTSGNVLLNTDHPDDPSSSLSFSDKADTDVDGDTLTVSNPDTYSGLYGTLVLASNGSYTYTLNANNAAVNALGDGDTLTDTFSYTVSDGDLTDTANLVITIFGTNDAPVANTQPVGSDDTNWVKDVTEGSNPTTSGNVLLSTDHPDDPSSSLSFSDKADTDVDGDTLTVSNPDTYSGLYGTLVLASNGSYTYTLNANNAAVNALGDGDTITDTFSYTVSDGDLTDTANLVITIFGTNDGVTITGLDGQGNEEIVYERNLNEGSAPDNTALTQTGTFTLSTPDGFGGLKVGTVQLINADGSLTGNSVSSTTGTLSILSFDGTTVNYSYTLDDNTTSHSVVDAADHVTDSFMVSVFDRDGDHEEASLDVTIVDDLPALSVNSIEVNRQVGTTTGNYDWDSGADTLTFSQAFANGALQWNHPADDGYTFALKTGTTYAATYVDGLVTKTFFEVTVNSDGTYSFNLVNPAPTQIITTPNLFSVLTPTDLDGNGSTEAAVVADSNFGGAFKLVLTGSANDGASYGGSTLLNKSATDIGVNGNSIQESQNERLKLDVVRNSGFENVTLDALTINVSSTGSLSSGDKVDLKVTYADASSSTLQVTYDNSGKLVFDIDSSKIVDYVELIPVTNNVTLKVIGITVGYTETIDPDDNLLNFSLTGIDADNDSAVANFTVNLMSGTSGNDTLTFGSGNDQISAGAGNDSIFANAGNDILNGGAGNDILNGGTGSDTFVFASTPTANGIDTIQNFTVNTIAAGGDVLDITDLLSGAGISAASFNATEGAFLQFVSDGLGNTKVMFDANGDTGGHGDAVQVATLSGIADPSSLLNTLLDNGEIKTSH</sequence>
<feature type="region of interest" description="Disordered" evidence="1">
    <location>
        <begin position="1054"/>
        <end position="1089"/>
    </location>
</feature>
<dbReference type="InterPro" id="IPR047777">
    <property type="entry name" value="LapA-like_RM"/>
</dbReference>
<feature type="domain" description="RapA2 cadherin-like" evidence="2">
    <location>
        <begin position="1551"/>
        <end position="1648"/>
    </location>
</feature>
<dbReference type="Pfam" id="PF17803">
    <property type="entry name" value="Cadherin_4"/>
    <property type="match status" value="4"/>
</dbReference>
<dbReference type="NCBIfam" id="NF033682">
    <property type="entry name" value="retention_LapA"/>
    <property type="match status" value="1"/>
</dbReference>
<feature type="region of interest" description="Disordered" evidence="1">
    <location>
        <begin position="1568"/>
        <end position="1614"/>
    </location>
</feature>
<accession>A0AAU7F6L4</accession>
<dbReference type="PROSITE" id="PS00330">
    <property type="entry name" value="HEMOLYSIN_CALCIUM"/>
    <property type="match status" value="2"/>
</dbReference>
<feature type="domain" description="RapA2 cadherin-like" evidence="2">
    <location>
        <begin position="493"/>
        <end position="589"/>
    </location>
</feature>
<feature type="compositionally biased region" description="Polar residues" evidence="1">
    <location>
        <begin position="1320"/>
        <end position="1332"/>
    </location>
</feature>
<dbReference type="InterPro" id="IPR018511">
    <property type="entry name" value="Hemolysin-typ_Ca-bd_CS"/>
</dbReference>
<gene>
    <name evidence="4" type="ORF">ABHF33_10760</name>
</gene>
<dbReference type="NCBIfam" id="NF012211">
    <property type="entry name" value="tand_rpt_95"/>
    <property type="match status" value="8"/>
</dbReference>
<name>A0AAU7F6L4_9NEIS</name>
<dbReference type="InterPro" id="IPR041690">
    <property type="entry name" value="Cadherin_5"/>
</dbReference>
<feature type="domain" description="Cadherin-like" evidence="3">
    <location>
        <begin position="284"/>
        <end position="375"/>
    </location>
</feature>
<dbReference type="PRINTS" id="PR00313">
    <property type="entry name" value="CABNDNGRPT"/>
</dbReference>
<dbReference type="KEGG" id="cmav:ABHF33_10760"/>
<evidence type="ECO:0000259" key="3">
    <source>
        <dbReference type="Pfam" id="PF17892"/>
    </source>
</evidence>
<feature type="region of interest" description="Disordered" evidence="1">
    <location>
        <begin position="159"/>
        <end position="194"/>
    </location>
</feature>
<feature type="domain" description="RapA2 cadherin-like" evidence="2">
    <location>
        <begin position="624"/>
        <end position="720"/>
    </location>
</feature>
<feature type="compositionally biased region" description="Polar residues" evidence="1">
    <location>
        <begin position="1056"/>
        <end position="1068"/>
    </location>
</feature>
<feature type="region of interest" description="Disordered" evidence="1">
    <location>
        <begin position="922"/>
        <end position="957"/>
    </location>
</feature>
<dbReference type="Gene3D" id="2.60.40.2810">
    <property type="match status" value="2"/>
</dbReference>
<dbReference type="InterPro" id="IPR040853">
    <property type="entry name" value="RapA2_cadherin-like"/>
</dbReference>
<proteinExistence type="predicted"/>
<evidence type="ECO:0000259" key="2">
    <source>
        <dbReference type="Pfam" id="PF17803"/>
    </source>
</evidence>
<feature type="compositionally biased region" description="Polar residues" evidence="1">
    <location>
        <begin position="1188"/>
        <end position="1200"/>
    </location>
</feature>
<feature type="compositionally biased region" description="Polar residues" evidence="1">
    <location>
        <begin position="1452"/>
        <end position="1464"/>
    </location>
</feature>
<dbReference type="Pfam" id="PF00353">
    <property type="entry name" value="HemolysinCabind"/>
    <property type="match status" value="2"/>
</dbReference>
<dbReference type="EMBL" id="CP157355">
    <property type="protein sequence ID" value="XBL99553.1"/>
    <property type="molecule type" value="Genomic_DNA"/>
</dbReference>
<dbReference type="RefSeq" id="WP_348943970.1">
    <property type="nucleotide sequence ID" value="NZ_CP157355.1"/>
</dbReference>
<dbReference type="NCBIfam" id="TIGR01965">
    <property type="entry name" value="VCBS_repeat"/>
    <property type="match status" value="11"/>
</dbReference>
<reference evidence="4" key="1">
    <citation type="submission" date="2024-05" db="EMBL/GenBank/DDBJ databases">
        <authorList>
            <person name="Yang L."/>
            <person name="Pan L."/>
        </authorList>
    </citation>
    <scope>NUCLEOTIDE SEQUENCE</scope>
    <source>
        <strain evidence="4">FCG-7</strain>
    </source>
</reference>
<protein>
    <submittedName>
        <fullName evidence="4">Retention module-containing protein</fullName>
    </submittedName>
</protein>
<evidence type="ECO:0000313" key="4">
    <source>
        <dbReference type="EMBL" id="XBL99553.1"/>
    </source>
</evidence>
<feature type="region of interest" description="Disordered" evidence="1">
    <location>
        <begin position="795"/>
        <end position="823"/>
    </location>
</feature>
<feature type="compositionally biased region" description="Acidic residues" evidence="1">
    <location>
        <begin position="177"/>
        <end position="187"/>
    </location>
</feature>